<reference evidence="2" key="1">
    <citation type="journal article" date="2014" name="Genome Biol.">
        <title>Transcriptome and methylome profiling reveals relics of genome dominance in the mesopolyploid Brassica oleracea.</title>
        <authorList>
            <person name="Parkin I.A."/>
            <person name="Koh C."/>
            <person name="Tang H."/>
            <person name="Robinson S.J."/>
            <person name="Kagale S."/>
            <person name="Clarke W.E."/>
            <person name="Town C.D."/>
            <person name="Nixon J."/>
            <person name="Krishnakumar V."/>
            <person name="Bidwell S.L."/>
            <person name="Denoeud F."/>
            <person name="Belcram H."/>
            <person name="Links M.G."/>
            <person name="Just J."/>
            <person name="Clarke C."/>
            <person name="Bender T."/>
            <person name="Huebert T."/>
            <person name="Mason A.S."/>
            <person name="Pires J.C."/>
            <person name="Barker G."/>
            <person name="Moore J."/>
            <person name="Walley P.G."/>
            <person name="Manoli S."/>
            <person name="Batley J."/>
            <person name="Edwards D."/>
            <person name="Nelson M.N."/>
            <person name="Wang X."/>
            <person name="Paterson A.H."/>
            <person name="King G."/>
            <person name="Bancroft I."/>
            <person name="Chalhoub B."/>
            <person name="Sharpe A.G."/>
        </authorList>
    </citation>
    <scope>NUCLEOTIDE SEQUENCE [LARGE SCALE GENOMIC DNA]</scope>
    <source>
        <strain evidence="2">cv. TO1000</strain>
    </source>
</reference>
<accession>A0A0D2ZYC2</accession>
<dbReference type="HOGENOM" id="CLU_2888901_0_0_1"/>
<evidence type="ECO:0000313" key="3">
    <source>
        <dbReference type="Proteomes" id="UP000032141"/>
    </source>
</evidence>
<sequence>MIISTTFGSAYPQQHSFGLIPAPQRSCIHLLEIGLIFVLTLYSLMYIVELEQLVLHWHIVSVW</sequence>
<keyword evidence="1" id="KW-1133">Transmembrane helix</keyword>
<evidence type="ECO:0000256" key="1">
    <source>
        <dbReference type="SAM" id="Phobius"/>
    </source>
</evidence>
<dbReference type="AlphaFoldDB" id="A0A0D2ZYC2"/>
<dbReference type="EnsemblPlants" id="Bo08354s010.1">
    <property type="protein sequence ID" value="Bo08354s010.1"/>
    <property type="gene ID" value="Bo08354s010"/>
</dbReference>
<dbReference type="Proteomes" id="UP000032141">
    <property type="component" value="Unassembled WGS sequence"/>
</dbReference>
<keyword evidence="3" id="KW-1185">Reference proteome</keyword>
<keyword evidence="1" id="KW-0472">Membrane</keyword>
<dbReference type="Gramene" id="Bo08354s010.1">
    <property type="protein sequence ID" value="Bo08354s010.1"/>
    <property type="gene ID" value="Bo08354s010"/>
</dbReference>
<proteinExistence type="predicted"/>
<evidence type="ECO:0000313" key="2">
    <source>
        <dbReference type="EnsemblPlants" id="Bo08354s010.1"/>
    </source>
</evidence>
<feature type="transmembrane region" description="Helical" evidence="1">
    <location>
        <begin position="27"/>
        <end position="48"/>
    </location>
</feature>
<protein>
    <submittedName>
        <fullName evidence="2">Uncharacterized protein</fullName>
    </submittedName>
</protein>
<keyword evidence="1" id="KW-0812">Transmembrane</keyword>
<name>A0A0D2ZYC2_BRAOL</name>
<organism evidence="2 3">
    <name type="scientific">Brassica oleracea var. oleracea</name>
    <dbReference type="NCBI Taxonomy" id="109376"/>
    <lineage>
        <taxon>Eukaryota</taxon>
        <taxon>Viridiplantae</taxon>
        <taxon>Streptophyta</taxon>
        <taxon>Embryophyta</taxon>
        <taxon>Tracheophyta</taxon>
        <taxon>Spermatophyta</taxon>
        <taxon>Magnoliopsida</taxon>
        <taxon>eudicotyledons</taxon>
        <taxon>Gunneridae</taxon>
        <taxon>Pentapetalae</taxon>
        <taxon>rosids</taxon>
        <taxon>malvids</taxon>
        <taxon>Brassicales</taxon>
        <taxon>Brassicaceae</taxon>
        <taxon>Brassiceae</taxon>
        <taxon>Brassica</taxon>
    </lineage>
</organism>
<reference evidence="2" key="2">
    <citation type="submission" date="2015-06" db="UniProtKB">
        <authorList>
            <consortium name="EnsemblPlants"/>
        </authorList>
    </citation>
    <scope>IDENTIFICATION</scope>
</reference>